<evidence type="ECO:0000259" key="2">
    <source>
        <dbReference type="Pfam" id="PF01425"/>
    </source>
</evidence>
<feature type="domain" description="Amidase" evidence="2">
    <location>
        <begin position="25"/>
        <end position="461"/>
    </location>
</feature>
<feature type="region of interest" description="Disordered" evidence="1">
    <location>
        <begin position="476"/>
        <end position="500"/>
    </location>
</feature>
<dbReference type="InterPro" id="IPR023631">
    <property type="entry name" value="Amidase_dom"/>
</dbReference>
<gene>
    <name evidence="3" type="ORF">E6H00_01775</name>
</gene>
<evidence type="ECO:0000313" key="4">
    <source>
        <dbReference type="Proteomes" id="UP000318509"/>
    </source>
</evidence>
<feature type="compositionally biased region" description="Basic residues" evidence="1">
    <location>
        <begin position="491"/>
        <end position="500"/>
    </location>
</feature>
<dbReference type="GO" id="GO:0050567">
    <property type="term" value="F:glutaminyl-tRNA synthase (glutamine-hydrolyzing) activity"/>
    <property type="evidence" value="ECO:0007669"/>
    <property type="project" value="TreeGrafter"/>
</dbReference>
<dbReference type="EMBL" id="VBAK01000039">
    <property type="protein sequence ID" value="TMI93090.1"/>
    <property type="molecule type" value="Genomic_DNA"/>
</dbReference>
<dbReference type="AlphaFoldDB" id="A0A537KBD8"/>
<dbReference type="Gene3D" id="3.90.1300.10">
    <property type="entry name" value="Amidase signature (AS) domain"/>
    <property type="match status" value="1"/>
</dbReference>
<dbReference type="Proteomes" id="UP000318509">
    <property type="component" value="Unassembled WGS sequence"/>
</dbReference>
<organism evidence="3 4">
    <name type="scientific">Candidatus Segetimicrobium genomatis</name>
    <dbReference type="NCBI Taxonomy" id="2569760"/>
    <lineage>
        <taxon>Bacteria</taxon>
        <taxon>Bacillati</taxon>
        <taxon>Candidatus Sysuimicrobiota</taxon>
        <taxon>Candidatus Sysuimicrobiia</taxon>
        <taxon>Candidatus Sysuimicrobiales</taxon>
        <taxon>Candidatus Segetimicrobiaceae</taxon>
        <taxon>Candidatus Segetimicrobium</taxon>
    </lineage>
</organism>
<dbReference type="PANTHER" id="PTHR11895:SF73">
    <property type="entry name" value="AMIDASE FAMILY PROTEIN"/>
    <property type="match status" value="1"/>
</dbReference>
<comment type="caution">
    <text evidence="3">The sequence shown here is derived from an EMBL/GenBank/DDBJ whole genome shotgun (WGS) entry which is preliminary data.</text>
</comment>
<proteinExistence type="predicted"/>
<name>A0A537KBD8_9BACT</name>
<reference evidence="3 4" key="1">
    <citation type="journal article" date="2019" name="Nat. Microbiol.">
        <title>Mediterranean grassland soil C-N compound turnover is dependent on rainfall and depth, and is mediated by genomically divergent microorganisms.</title>
        <authorList>
            <person name="Diamond S."/>
            <person name="Andeer P.F."/>
            <person name="Li Z."/>
            <person name="Crits-Christoph A."/>
            <person name="Burstein D."/>
            <person name="Anantharaman K."/>
            <person name="Lane K.R."/>
            <person name="Thomas B.C."/>
            <person name="Pan C."/>
            <person name="Northen T.R."/>
            <person name="Banfield J.F."/>
        </authorList>
    </citation>
    <scope>NUCLEOTIDE SEQUENCE [LARGE SCALE GENOMIC DNA]</scope>
    <source>
        <strain evidence="3">NP_3</strain>
    </source>
</reference>
<accession>A0A537KBD8</accession>
<dbReference type="Pfam" id="PF01425">
    <property type="entry name" value="Amidase"/>
    <property type="match status" value="1"/>
</dbReference>
<evidence type="ECO:0000313" key="3">
    <source>
        <dbReference type="EMBL" id="TMI93090.1"/>
    </source>
</evidence>
<dbReference type="PANTHER" id="PTHR11895">
    <property type="entry name" value="TRANSAMIDASE"/>
    <property type="match status" value="1"/>
</dbReference>
<dbReference type="InterPro" id="IPR036928">
    <property type="entry name" value="AS_sf"/>
</dbReference>
<sequence>MDNPLFLTISELSAGLQRQEFSAVDLTRTALDRLASFGRDYNAVASLLPERALKEAHAADRMLRDRRDRGTLLGIPYGAKDLLAARGAPTTWGAPPYARQVFNYDAAVIESLRRSGAVLVAKLAMIELAGGGGYRYPSASLQGPCRNPWNPDHWSGGSSSGTGAAVAAGLTPFGLGSETSGSILSPSSNCGVTGLRPTYGLVSRHGAMALSWTMDKIGPMCRSAEDCGFVLEAIAGPDPRDPGSAGRGFQMSRGGLRRLSSLRVGYMAEEFEEGVHPTARVAMREAVAAFRSLGLRWKRITLPALPIDAAARTIIRAEGSAVFKDLIRSGGLARLADRRQAIGLRAGLQVSAADYLSAMRVRRMLQEAFVQIFSAVDVILAPSRYAPAGRIDEPLDPLWRTRGPGAVRRARRGVPGGGGVALVPAGNLVGLPALSLPCGFSTTRLPLAVQLVGRPFGEDTLIDLGRAFQAATDWHRRTPPVPWTPIEAKRGSKARPKRST</sequence>
<dbReference type="SUPFAM" id="SSF75304">
    <property type="entry name" value="Amidase signature (AS) enzymes"/>
    <property type="match status" value="1"/>
</dbReference>
<protein>
    <submittedName>
        <fullName evidence="3">Amidase</fullName>
    </submittedName>
</protein>
<dbReference type="InterPro" id="IPR000120">
    <property type="entry name" value="Amidase"/>
</dbReference>
<evidence type="ECO:0000256" key="1">
    <source>
        <dbReference type="SAM" id="MobiDB-lite"/>
    </source>
</evidence>